<evidence type="ECO:0000313" key="8">
    <source>
        <dbReference type="VGNC" id="VGNC:16156"/>
    </source>
</evidence>
<dbReference type="VGNC" id="VGNC:16156">
    <property type="gene designation" value="CCDC25"/>
</dbReference>
<dbReference type="Proteomes" id="UP000002281">
    <property type="component" value="Chromosome 2"/>
</dbReference>
<dbReference type="InParanoid" id="F6TDI6"/>
<dbReference type="PaxDb" id="9796-ENSECAP00000009927"/>
<dbReference type="InterPro" id="IPR039730">
    <property type="entry name" value="Jlp2/Ccd25"/>
</dbReference>
<sequence>MVFYFTSSSVNSSAYTIYMGKDKYENEDLIKYGWPEDIWFHVDKLSSAHVYLRLHKGETIEDIPKEVLMDCAHLVKANSIQDFRTEVSKSLFPTSRKGIKSVDLVFSLRILFNWPGMIRCKMNNVNVVYTPWSNLKKTADMDVGQIGFHRQKDVKIVTVEKKVNEILNRLEKTKMERFPDLAAEKECRDREERNEKKAQIQEMKRREKEEMKKKREMDELRSYSSLMKVENMSSNQDGNDSDEFM</sequence>
<name>F6TDI6_HORSE</name>
<feature type="compositionally biased region" description="Basic and acidic residues" evidence="4">
    <location>
        <begin position="184"/>
        <end position="221"/>
    </location>
</feature>
<dbReference type="PANTHER" id="PTHR13049">
    <property type="entry name" value="DUF814-RELATED"/>
    <property type="match status" value="1"/>
</dbReference>
<proteinExistence type="inferred from homology"/>
<evidence type="ECO:0000256" key="2">
    <source>
        <dbReference type="ARBA" id="ARBA00016700"/>
    </source>
</evidence>
<reference evidence="6" key="2">
    <citation type="submission" date="2025-08" db="UniProtKB">
        <authorList>
            <consortium name="Ensembl"/>
        </authorList>
    </citation>
    <scope>IDENTIFICATION</scope>
    <source>
        <strain evidence="6">Thoroughbred</strain>
    </source>
</reference>
<evidence type="ECO:0000259" key="5">
    <source>
        <dbReference type="Pfam" id="PF05670"/>
    </source>
</evidence>
<dbReference type="HOGENOM" id="CLU_076656_0_1_1"/>
<gene>
    <name evidence="6 8" type="primary">CCDC25</name>
</gene>
<dbReference type="Ensembl" id="ENSECAT00000012563.4">
    <property type="protein sequence ID" value="ENSECAP00000009927.4"/>
    <property type="gene ID" value="ENSECAG00000011924.4"/>
</dbReference>
<reference evidence="6" key="3">
    <citation type="submission" date="2025-09" db="UniProtKB">
        <authorList>
            <consortium name="Ensembl"/>
        </authorList>
    </citation>
    <scope>IDENTIFICATION</scope>
    <source>
        <strain evidence="6">Thoroughbred</strain>
    </source>
</reference>
<dbReference type="Pfam" id="PF05670">
    <property type="entry name" value="NFACT-R_1"/>
    <property type="match status" value="1"/>
</dbReference>
<evidence type="ECO:0000256" key="3">
    <source>
        <dbReference type="ARBA" id="ARBA00024214"/>
    </source>
</evidence>
<reference evidence="6 7" key="1">
    <citation type="journal article" date="2009" name="Science">
        <title>Genome sequence, comparative analysis, and population genetics of the domestic horse.</title>
        <authorList>
            <consortium name="Broad Institute Genome Sequencing Platform"/>
            <consortium name="Broad Institute Whole Genome Assembly Team"/>
            <person name="Wade C.M."/>
            <person name="Giulotto E."/>
            <person name="Sigurdsson S."/>
            <person name="Zoli M."/>
            <person name="Gnerre S."/>
            <person name="Imsland F."/>
            <person name="Lear T.L."/>
            <person name="Adelson D.L."/>
            <person name="Bailey E."/>
            <person name="Bellone R.R."/>
            <person name="Bloecker H."/>
            <person name="Distl O."/>
            <person name="Edgar R.C."/>
            <person name="Garber M."/>
            <person name="Leeb T."/>
            <person name="Mauceli E."/>
            <person name="MacLeod J.N."/>
            <person name="Penedo M.C.T."/>
            <person name="Raison J.M."/>
            <person name="Sharpe T."/>
            <person name="Vogel J."/>
            <person name="Andersson L."/>
            <person name="Antczak D.F."/>
            <person name="Biagi T."/>
            <person name="Binns M.M."/>
            <person name="Chowdhary B.P."/>
            <person name="Coleman S.J."/>
            <person name="Della Valle G."/>
            <person name="Fryc S."/>
            <person name="Guerin G."/>
            <person name="Hasegawa T."/>
            <person name="Hill E.W."/>
            <person name="Jurka J."/>
            <person name="Kiialainen A."/>
            <person name="Lindgren G."/>
            <person name="Liu J."/>
            <person name="Magnani E."/>
            <person name="Mickelson J.R."/>
            <person name="Murray J."/>
            <person name="Nergadze S.G."/>
            <person name="Onofrio R."/>
            <person name="Pedroni S."/>
            <person name="Piras M.F."/>
            <person name="Raudsepp T."/>
            <person name="Rocchi M."/>
            <person name="Roeed K.H."/>
            <person name="Ryder O.A."/>
            <person name="Searle S."/>
            <person name="Skow L."/>
            <person name="Swinburne J.E."/>
            <person name="Syvaenen A.C."/>
            <person name="Tozaki T."/>
            <person name="Valberg S.J."/>
            <person name="Vaudin M."/>
            <person name="White J.R."/>
            <person name="Zody M.C."/>
            <person name="Lander E.S."/>
            <person name="Lindblad-Toh K."/>
        </authorList>
    </citation>
    <scope>NUCLEOTIDE SEQUENCE [LARGE SCALE GENOMIC DNA]</scope>
    <source>
        <strain evidence="6 7">Thoroughbred</strain>
    </source>
</reference>
<protein>
    <recommendedName>
        <fullName evidence="2">Coiled-coil domain-containing protein 25</fullName>
    </recommendedName>
</protein>
<evidence type="ECO:0000313" key="7">
    <source>
        <dbReference type="Proteomes" id="UP000002281"/>
    </source>
</evidence>
<dbReference type="GeneTree" id="ENSGT00390000004380"/>
<comment type="subunit">
    <text evidence="3">Interacts (via cytoplasmic region) with ILK.</text>
</comment>
<dbReference type="STRING" id="9796.ENSECAP00000009927"/>
<dbReference type="AlphaFoldDB" id="F6TDI6"/>
<keyword evidence="7" id="KW-1185">Reference proteome</keyword>
<feature type="region of interest" description="Disordered" evidence="4">
    <location>
        <begin position="184"/>
        <end position="245"/>
    </location>
</feature>
<dbReference type="PANTHER" id="PTHR13049:SF2">
    <property type="entry name" value="COILED-COIL DOMAIN-CONTAINING PROTEIN 25"/>
    <property type="match status" value="1"/>
</dbReference>
<comment type="similarity">
    <text evidence="1">Belongs to the CCDC25 family.</text>
</comment>
<evidence type="ECO:0000313" key="6">
    <source>
        <dbReference type="Ensembl" id="ENSECAP00000009927.4"/>
    </source>
</evidence>
<evidence type="ECO:0000256" key="4">
    <source>
        <dbReference type="SAM" id="MobiDB-lite"/>
    </source>
</evidence>
<accession>F6TDI6</accession>
<organism evidence="6 7">
    <name type="scientific">Equus caballus</name>
    <name type="common">Horse</name>
    <dbReference type="NCBI Taxonomy" id="9796"/>
    <lineage>
        <taxon>Eukaryota</taxon>
        <taxon>Metazoa</taxon>
        <taxon>Chordata</taxon>
        <taxon>Craniata</taxon>
        <taxon>Vertebrata</taxon>
        <taxon>Euteleostomi</taxon>
        <taxon>Mammalia</taxon>
        <taxon>Eutheria</taxon>
        <taxon>Laurasiatheria</taxon>
        <taxon>Perissodactyla</taxon>
        <taxon>Equidae</taxon>
        <taxon>Equus</taxon>
    </lineage>
</organism>
<evidence type="ECO:0000256" key="1">
    <source>
        <dbReference type="ARBA" id="ARBA00008998"/>
    </source>
</evidence>
<dbReference type="InterPro" id="IPR008532">
    <property type="entry name" value="NFACT_RNA-bd"/>
</dbReference>
<feature type="domain" description="NFACT RNA-binding" evidence="5">
    <location>
        <begin position="1"/>
        <end position="85"/>
    </location>
</feature>
<dbReference type="FunCoup" id="F6TDI6">
    <property type="interactions" value="3050"/>
</dbReference>
<dbReference type="Bgee" id="ENSECAG00000011924">
    <property type="expression patterns" value="Expressed in brainstem and 23 other cell types or tissues"/>
</dbReference>